<sequence>MRNPLVSHRVRTISGSFAFIEHRFLRHGFWASLGHHELLLYFFLVLVADRQGISFYSYDKICSLLAINVDEYILARDRLIEKDLLAFDGTFFQVLSLPPEPVRLSRLLQDKEDMEWDDPATVHQLIHGGAR</sequence>
<dbReference type="AlphaFoldDB" id="A0A3B0UPP0"/>
<protein>
    <submittedName>
        <fullName evidence="1">Uncharacterized protein</fullName>
    </submittedName>
</protein>
<name>A0A3B0UPP0_9ZZZZ</name>
<proteinExistence type="predicted"/>
<dbReference type="EMBL" id="UOET01000485">
    <property type="protein sequence ID" value="VAW30193.1"/>
    <property type="molecule type" value="Genomic_DNA"/>
</dbReference>
<organism evidence="1">
    <name type="scientific">hydrothermal vent metagenome</name>
    <dbReference type="NCBI Taxonomy" id="652676"/>
    <lineage>
        <taxon>unclassified sequences</taxon>
        <taxon>metagenomes</taxon>
        <taxon>ecological metagenomes</taxon>
    </lineage>
</organism>
<evidence type="ECO:0000313" key="1">
    <source>
        <dbReference type="EMBL" id="VAW30193.1"/>
    </source>
</evidence>
<dbReference type="Pfam" id="PF13730">
    <property type="entry name" value="HTH_36"/>
    <property type="match status" value="1"/>
</dbReference>
<accession>A0A3B0UPP0</accession>
<gene>
    <name evidence="1" type="ORF">MNBD_BACTEROID07-1025</name>
</gene>
<reference evidence="1" key="1">
    <citation type="submission" date="2018-06" db="EMBL/GenBank/DDBJ databases">
        <authorList>
            <person name="Zhirakovskaya E."/>
        </authorList>
    </citation>
    <scope>NUCLEOTIDE SEQUENCE</scope>
</reference>